<proteinExistence type="inferred from homology"/>
<organism evidence="9 10">
    <name type="scientific">Uncinula necator</name>
    <name type="common">Grape powdery mildew</name>
    <dbReference type="NCBI Taxonomy" id="52586"/>
    <lineage>
        <taxon>Eukaryota</taxon>
        <taxon>Fungi</taxon>
        <taxon>Dikarya</taxon>
        <taxon>Ascomycota</taxon>
        <taxon>Pezizomycotina</taxon>
        <taxon>Leotiomycetes</taxon>
        <taxon>Erysiphales</taxon>
        <taxon>Erysiphaceae</taxon>
        <taxon>Erysiphe</taxon>
    </lineage>
</organism>
<dbReference type="Pfam" id="PF26113">
    <property type="entry name" value="GH16_XgeA"/>
    <property type="match status" value="1"/>
</dbReference>
<comment type="caution">
    <text evidence="9">The sequence shown here is derived from an EMBL/GenBank/DDBJ whole genome shotgun (WGS) entry which is preliminary data.</text>
</comment>
<keyword evidence="7" id="KW-0732">Signal</keyword>
<protein>
    <recommendedName>
        <fullName evidence="3">endo-1,3(4)-beta-glucanase</fullName>
        <ecNumber evidence="3">3.2.1.6</ecNumber>
    </recommendedName>
</protein>
<evidence type="ECO:0000256" key="1">
    <source>
        <dbReference type="ARBA" id="ARBA00000124"/>
    </source>
</evidence>
<dbReference type="InterPro" id="IPR050546">
    <property type="entry name" value="Glycosyl_Hydrlase_16"/>
</dbReference>
<comment type="similarity">
    <text evidence="2">Belongs to the glycosyl hydrolase 16 family.</text>
</comment>
<feature type="region of interest" description="Disordered" evidence="6">
    <location>
        <begin position="326"/>
        <end position="421"/>
    </location>
</feature>
<evidence type="ECO:0000256" key="5">
    <source>
        <dbReference type="ARBA" id="ARBA00023295"/>
    </source>
</evidence>
<gene>
    <name evidence="9" type="ORF">EV44_g0554</name>
</gene>
<feature type="compositionally biased region" description="Acidic residues" evidence="6">
    <location>
        <begin position="333"/>
        <end position="342"/>
    </location>
</feature>
<dbReference type="PROSITE" id="PS51762">
    <property type="entry name" value="GH16_2"/>
    <property type="match status" value="1"/>
</dbReference>
<dbReference type="InterPro" id="IPR013320">
    <property type="entry name" value="ConA-like_dom_sf"/>
</dbReference>
<dbReference type="Gene3D" id="2.60.120.200">
    <property type="match status" value="1"/>
</dbReference>
<name>A0A0B1P2T8_UNCNE</name>
<dbReference type="SUPFAM" id="SSF49899">
    <property type="entry name" value="Concanavalin A-like lectins/glucanases"/>
    <property type="match status" value="1"/>
</dbReference>
<dbReference type="PANTHER" id="PTHR10963">
    <property type="entry name" value="GLYCOSYL HYDROLASE-RELATED"/>
    <property type="match status" value="1"/>
</dbReference>
<feature type="domain" description="GH16" evidence="8">
    <location>
        <begin position="20"/>
        <end position="285"/>
    </location>
</feature>
<evidence type="ECO:0000256" key="4">
    <source>
        <dbReference type="ARBA" id="ARBA00022801"/>
    </source>
</evidence>
<dbReference type="EC" id="3.2.1.6" evidence="3"/>
<feature type="compositionally biased region" description="Acidic residues" evidence="6">
    <location>
        <begin position="412"/>
        <end position="421"/>
    </location>
</feature>
<evidence type="ECO:0000313" key="9">
    <source>
        <dbReference type="EMBL" id="KHJ31226.1"/>
    </source>
</evidence>
<evidence type="ECO:0000256" key="6">
    <source>
        <dbReference type="SAM" id="MobiDB-lite"/>
    </source>
</evidence>
<comment type="catalytic activity">
    <reaction evidence="1">
        <text>Endohydrolysis of (1-&gt;3)- or (1-&gt;4)-linkages in beta-D-glucans when the glucose residue whose reducing group is involved in the linkage to be hydrolyzed is itself substituted at C-3.</text>
        <dbReference type="EC" id="3.2.1.6"/>
    </reaction>
</comment>
<dbReference type="EMBL" id="JNVN01003106">
    <property type="protein sequence ID" value="KHJ31226.1"/>
    <property type="molecule type" value="Genomic_DNA"/>
</dbReference>
<evidence type="ECO:0000256" key="3">
    <source>
        <dbReference type="ARBA" id="ARBA00012599"/>
    </source>
</evidence>
<evidence type="ECO:0000256" key="7">
    <source>
        <dbReference type="SAM" id="SignalP"/>
    </source>
</evidence>
<dbReference type="PANTHER" id="PTHR10963:SF24">
    <property type="entry name" value="GLYCOSIDASE C21B10.07-RELATED"/>
    <property type="match status" value="1"/>
</dbReference>
<dbReference type="STRING" id="52586.A0A0B1P2T8"/>
<sequence length="421" mass="45598">MHSFDVSSILFFIFSAAGLSSAKNLSYSLQDNYKPADFLGSKFNFFSAPDPTNGFVEYVNAASAKEKGLAKVLDGSLFLGVDNTTKQPAKGRPAVRLESTKKYNQGLFIADIEHMPGGSCGVWPALWTFGPDWPNSGEIDIVEGANLDTTNSMTLHTSAGCVMSSGALSATSTLASTDCNLNNAKNGCSIKAADTDSFGAGFNSKKGGMYAMEWTTTDIKVWHFARNEIPSNMKSSQPDPSKWGLPSASFTGPNCDIEKHFKDHSIIINTTFCGDLVDAVWNESACAAKAPTCQEYVTNNPQDFQQSHWLINNIKVFQASNSGSIPAKKIPVEEEPEEEEPEEKAPVEKAPVEKAPVEKAPVEKAPVEKAPVEKAPVEKAPVEKTIPPLNKENPFSNPFGGSRGRAKGRVENEEEEEEEED</sequence>
<keyword evidence="4" id="KW-0378">Hydrolase</keyword>
<dbReference type="InterPro" id="IPR000757">
    <property type="entry name" value="Beta-glucanase-like"/>
</dbReference>
<evidence type="ECO:0000259" key="8">
    <source>
        <dbReference type="PROSITE" id="PS51762"/>
    </source>
</evidence>
<feature type="compositionally biased region" description="Basic and acidic residues" evidence="6">
    <location>
        <begin position="343"/>
        <end position="382"/>
    </location>
</feature>
<feature type="chain" id="PRO_5005422546" description="endo-1,3(4)-beta-glucanase" evidence="7">
    <location>
        <begin position="23"/>
        <end position="421"/>
    </location>
</feature>
<dbReference type="FunFam" id="2.60.120.200:FF:000114">
    <property type="entry name" value="Probable endo-1,3(4)-beta-glucanase NFIA_089530"/>
    <property type="match status" value="1"/>
</dbReference>
<evidence type="ECO:0000256" key="2">
    <source>
        <dbReference type="ARBA" id="ARBA00006865"/>
    </source>
</evidence>
<dbReference type="AlphaFoldDB" id="A0A0B1P2T8"/>
<keyword evidence="5" id="KW-0326">Glycosidase</keyword>
<accession>A0A0B1P2T8</accession>
<dbReference type="HOGENOM" id="CLU_016972_0_1_1"/>
<dbReference type="OMA" id="NTMTLHT"/>
<feature type="signal peptide" evidence="7">
    <location>
        <begin position="1"/>
        <end position="22"/>
    </location>
</feature>
<dbReference type="CDD" id="cd02181">
    <property type="entry name" value="GH16_fungal_Lam16A_glucanase"/>
    <property type="match status" value="1"/>
</dbReference>
<dbReference type="Proteomes" id="UP000030854">
    <property type="component" value="Unassembled WGS sequence"/>
</dbReference>
<dbReference type="GO" id="GO:0009251">
    <property type="term" value="P:glucan catabolic process"/>
    <property type="evidence" value="ECO:0007669"/>
    <property type="project" value="TreeGrafter"/>
</dbReference>
<dbReference type="GO" id="GO:0052861">
    <property type="term" value="F:endo-1,3(4)-beta-glucanase activity"/>
    <property type="evidence" value="ECO:0007669"/>
    <property type="project" value="UniProtKB-EC"/>
</dbReference>
<evidence type="ECO:0000313" key="10">
    <source>
        <dbReference type="Proteomes" id="UP000030854"/>
    </source>
</evidence>
<keyword evidence="10" id="KW-1185">Reference proteome</keyword>
<reference evidence="9 10" key="1">
    <citation type="journal article" date="2014" name="BMC Genomics">
        <title>Adaptive genomic structural variation in the grape powdery mildew pathogen, Erysiphe necator.</title>
        <authorList>
            <person name="Jones L."/>
            <person name="Riaz S."/>
            <person name="Morales-Cruz A."/>
            <person name="Amrine K.C."/>
            <person name="McGuire B."/>
            <person name="Gubler W.D."/>
            <person name="Walker M.A."/>
            <person name="Cantu D."/>
        </authorList>
    </citation>
    <scope>NUCLEOTIDE SEQUENCE [LARGE SCALE GENOMIC DNA]</scope>
    <source>
        <strain evidence="10">c</strain>
    </source>
</reference>